<dbReference type="InterPro" id="IPR052290">
    <property type="entry name" value="Sphingo_C9-MT"/>
</dbReference>
<comment type="pathway">
    <text evidence="2">Lipid metabolism; sphingolipid metabolism.</text>
</comment>
<dbReference type="Proteomes" id="UP001150569">
    <property type="component" value="Unassembled WGS sequence"/>
</dbReference>
<evidence type="ECO:0000313" key="17">
    <source>
        <dbReference type="Proteomes" id="UP001150569"/>
    </source>
</evidence>
<evidence type="ECO:0000256" key="12">
    <source>
        <dbReference type="ARBA" id="ARBA00023098"/>
    </source>
</evidence>
<accession>A0A9W8AH47</accession>
<dbReference type="InterPro" id="IPR029063">
    <property type="entry name" value="SAM-dependent_MTases_sf"/>
</dbReference>
<dbReference type="GO" id="GO:0016020">
    <property type="term" value="C:membrane"/>
    <property type="evidence" value="ECO:0007669"/>
    <property type="project" value="UniProtKB-SubCell"/>
</dbReference>
<keyword evidence="12" id="KW-0443">Lipid metabolism</keyword>
<evidence type="ECO:0000256" key="5">
    <source>
        <dbReference type="ARBA" id="ARBA00022516"/>
    </source>
</evidence>
<evidence type="ECO:0000313" key="16">
    <source>
        <dbReference type="EMBL" id="KAJ1927809.1"/>
    </source>
</evidence>
<evidence type="ECO:0000256" key="14">
    <source>
        <dbReference type="ARBA" id="ARBA00039020"/>
    </source>
</evidence>
<keyword evidence="9 15" id="KW-0812">Transmembrane</keyword>
<proteinExistence type="inferred from homology"/>
<comment type="caution">
    <text evidence="16">The sequence shown here is derived from an EMBL/GenBank/DDBJ whole genome shotgun (WGS) entry which is preliminary data.</text>
</comment>
<keyword evidence="6" id="KW-0489">Methyltransferase</keyword>
<name>A0A9W8AH47_9FUNG</name>
<evidence type="ECO:0000256" key="2">
    <source>
        <dbReference type="ARBA" id="ARBA00004760"/>
    </source>
</evidence>
<dbReference type="GO" id="GO:0008168">
    <property type="term" value="F:methyltransferase activity"/>
    <property type="evidence" value="ECO:0007669"/>
    <property type="project" value="UniProtKB-KW"/>
</dbReference>
<evidence type="ECO:0000256" key="11">
    <source>
        <dbReference type="ARBA" id="ARBA00022989"/>
    </source>
</evidence>
<evidence type="ECO:0000256" key="8">
    <source>
        <dbReference type="ARBA" id="ARBA00022691"/>
    </source>
</evidence>
<sequence length="468" mass="53272">MSTATILQQTRNWVHSYFTGSSHLTLVLTIILTAFVINYLMQYFAATGKVPAAQHLVPTSSNYPSTAYTKARKIPFYTFLNDFMANRVEIRKRDGYGLSHWNESVTFPLTLRSLWTFTVQVLPTYLWHSRAANRAHWRRFYDQRDDLFECLMGRLRLSFTPRFIQSDESLAEAQTHDIGRLTEEDLALTPDDRVLNLDTQWGTVELCWLSRLPLYIHSTSHSVELAQYAQTLAERASADDRVQFHTQDFRDLTFHPQQFTKILALESADWIGQKHLPDFFRTCHDLLAPGGRLVIHSTTSPSVFGSLATSSVASPPGGGAISSLFSLLLAPLSFLGGRTGASSSASATPTGLSHYLHETFHYHLFCLTKVCPGRDTVLFTTLADYVAAIQNAGLEIVRLDNLSQDASKHYAEWFANWDHLRARIEMRYGEDIYRQMELYLAWTSSLFRRGGLQRHLFVLQRPFDNNDA</sequence>
<evidence type="ECO:0000256" key="7">
    <source>
        <dbReference type="ARBA" id="ARBA00022679"/>
    </source>
</evidence>
<dbReference type="PANTHER" id="PTHR45197">
    <property type="entry name" value="SYNTHASE, PUTATIVE (AFU_ORTHOLOGUE AFUA_7G04190)-RELATED"/>
    <property type="match status" value="1"/>
</dbReference>
<dbReference type="PANTHER" id="PTHR45197:SF1">
    <property type="entry name" value="SPHINGOLIPID C9-METHYLTRANSFERASE A-RELATED"/>
    <property type="match status" value="1"/>
</dbReference>
<reference evidence="16" key="1">
    <citation type="submission" date="2022-07" db="EMBL/GenBank/DDBJ databases">
        <title>Phylogenomic reconstructions and comparative analyses of Kickxellomycotina fungi.</title>
        <authorList>
            <person name="Reynolds N.K."/>
            <person name="Stajich J.E."/>
            <person name="Barry K."/>
            <person name="Grigoriev I.V."/>
            <person name="Crous P."/>
            <person name="Smith M.E."/>
        </authorList>
    </citation>
    <scope>NUCLEOTIDE SEQUENCE</scope>
    <source>
        <strain evidence="16">RSA 861</strain>
    </source>
</reference>
<dbReference type="GO" id="GO:0006665">
    <property type="term" value="P:sphingolipid metabolic process"/>
    <property type="evidence" value="ECO:0007669"/>
    <property type="project" value="UniProtKB-KW"/>
</dbReference>
<evidence type="ECO:0000256" key="15">
    <source>
        <dbReference type="SAM" id="Phobius"/>
    </source>
</evidence>
<evidence type="ECO:0000256" key="13">
    <source>
        <dbReference type="ARBA" id="ARBA00023136"/>
    </source>
</evidence>
<gene>
    <name evidence="16" type="ORF">IWQ60_002626</name>
</gene>
<dbReference type="EC" id="2.1.1.317" evidence="14"/>
<feature type="transmembrane region" description="Helical" evidence="15">
    <location>
        <begin position="20"/>
        <end position="41"/>
    </location>
</feature>
<dbReference type="AlphaFoldDB" id="A0A9W8AH47"/>
<dbReference type="EMBL" id="JANBPT010000101">
    <property type="protein sequence ID" value="KAJ1927809.1"/>
    <property type="molecule type" value="Genomic_DNA"/>
</dbReference>
<dbReference type="OrthoDB" id="412182at2759"/>
<evidence type="ECO:0000256" key="4">
    <source>
        <dbReference type="ARBA" id="ARBA00010815"/>
    </source>
</evidence>
<evidence type="ECO:0000256" key="10">
    <source>
        <dbReference type="ARBA" id="ARBA00022919"/>
    </source>
</evidence>
<evidence type="ECO:0000256" key="1">
    <source>
        <dbReference type="ARBA" id="ARBA00004141"/>
    </source>
</evidence>
<dbReference type="CDD" id="cd02440">
    <property type="entry name" value="AdoMet_MTases"/>
    <property type="match status" value="1"/>
</dbReference>
<dbReference type="Pfam" id="PF02353">
    <property type="entry name" value="CMAS"/>
    <property type="match status" value="1"/>
</dbReference>
<keyword evidence="5" id="KW-0444">Lipid biosynthesis</keyword>
<comment type="subcellular location">
    <subcellularLocation>
        <location evidence="1">Membrane</location>
        <topology evidence="1">Multi-pass membrane protein</topology>
    </subcellularLocation>
</comment>
<evidence type="ECO:0000256" key="6">
    <source>
        <dbReference type="ARBA" id="ARBA00022603"/>
    </source>
</evidence>
<dbReference type="Gene3D" id="3.40.50.150">
    <property type="entry name" value="Vaccinia Virus protein VP39"/>
    <property type="match status" value="1"/>
</dbReference>
<keyword evidence="11 15" id="KW-1133">Transmembrane helix</keyword>
<keyword evidence="7" id="KW-0808">Transferase</keyword>
<comment type="pathway">
    <text evidence="3">Sphingolipid metabolism.</text>
</comment>
<organism evidence="16 17">
    <name type="scientific">Tieghemiomyces parasiticus</name>
    <dbReference type="NCBI Taxonomy" id="78921"/>
    <lineage>
        <taxon>Eukaryota</taxon>
        <taxon>Fungi</taxon>
        <taxon>Fungi incertae sedis</taxon>
        <taxon>Zoopagomycota</taxon>
        <taxon>Kickxellomycotina</taxon>
        <taxon>Dimargaritomycetes</taxon>
        <taxon>Dimargaritales</taxon>
        <taxon>Dimargaritaceae</taxon>
        <taxon>Tieghemiomyces</taxon>
    </lineage>
</organism>
<comment type="similarity">
    <text evidence="4">Belongs to the CFA/CMAS family.</text>
</comment>
<keyword evidence="13 15" id="KW-0472">Membrane</keyword>
<dbReference type="SUPFAM" id="SSF53335">
    <property type="entry name" value="S-adenosyl-L-methionine-dependent methyltransferases"/>
    <property type="match status" value="1"/>
</dbReference>
<evidence type="ECO:0000256" key="3">
    <source>
        <dbReference type="ARBA" id="ARBA00004991"/>
    </source>
</evidence>
<evidence type="ECO:0000256" key="9">
    <source>
        <dbReference type="ARBA" id="ARBA00022692"/>
    </source>
</evidence>
<dbReference type="GO" id="GO:0032259">
    <property type="term" value="P:methylation"/>
    <property type="evidence" value="ECO:0007669"/>
    <property type="project" value="UniProtKB-KW"/>
</dbReference>
<protein>
    <recommendedName>
        <fullName evidence="14">sphingolipid C(9)-methyltransferase</fullName>
        <ecNumber evidence="14">2.1.1.317</ecNumber>
    </recommendedName>
</protein>
<keyword evidence="17" id="KW-1185">Reference proteome</keyword>
<keyword evidence="8" id="KW-0949">S-adenosyl-L-methionine</keyword>
<keyword evidence="10" id="KW-0746">Sphingolipid metabolism</keyword>